<evidence type="ECO:0000256" key="2">
    <source>
        <dbReference type="SAM" id="MobiDB-lite"/>
    </source>
</evidence>
<organism evidence="3 4">
    <name type="scientific">Malassezia yamatoensis</name>
    <dbReference type="NCBI Taxonomy" id="253288"/>
    <lineage>
        <taxon>Eukaryota</taxon>
        <taxon>Fungi</taxon>
        <taxon>Dikarya</taxon>
        <taxon>Basidiomycota</taxon>
        <taxon>Ustilaginomycotina</taxon>
        <taxon>Malasseziomycetes</taxon>
        <taxon>Malasseziales</taxon>
        <taxon>Malasseziaceae</taxon>
        <taxon>Malassezia</taxon>
    </lineage>
</organism>
<feature type="compositionally biased region" description="Polar residues" evidence="2">
    <location>
        <begin position="564"/>
        <end position="582"/>
    </location>
</feature>
<reference evidence="3 4" key="1">
    <citation type="submission" date="2023-03" db="EMBL/GenBank/DDBJ databases">
        <title>Mating type loci evolution in Malassezia.</title>
        <authorList>
            <person name="Coelho M.A."/>
        </authorList>
    </citation>
    <scope>NUCLEOTIDE SEQUENCE [LARGE SCALE GENOMIC DNA]</scope>
    <source>
        <strain evidence="3 4">CBS 9725</strain>
    </source>
</reference>
<feature type="compositionally biased region" description="Polar residues" evidence="2">
    <location>
        <begin position="688"/>
        <end position="710"/>
    </location>
</feature>
<feature type="compositionally biased region" description="Polar residues" evidence="2">
    <location>
        <begin position="419"/>
        <end position="439"/>
    </location>
</feature>
<name>A0AAJ6CF55_9BASI</name>
<gene>
    <name evidence="3" type="ORF">MYAM1_000682</name>
</gene>
<feature type="compositionally biased region" description="Polar residues" evidence="2">
    <location>
        <begin position="320"/>
        <end position="339"/>
    </location>
</feature>
<feature type="region of interest" description="Disordered" evidence="2">
    <location>
        <begin position="89"/>
        <end position="276"/>
    </location>
</feature>
<feature type="compositionally biased region" description="Polar residues" evidence="2">
    <location>
        <begin position="462"/>
        <end position="475"/>
    </location>
</feature>
<feature type="compositionally biased region" description="Polar residues" evidence="2">
    <location>
        <begin position="347"/>
        <end position="361"/>
    </location>
</feature>
<feature type="compositionally biased region" description="Low complexity" evidence="2">
    <location>
        <begin position="199"/>
        <end position="210"/>
    </location>
</feature>
<evidence type="ECO:0000256" key="1">
    <source>
        <dbReference type="SAM" id="Coils"/>
    </source>
</evidence>
<feature type="region of interest" description="Disordered" evidence="2">
    <location>
        <begin position="844"/>
        <end position="883"/>
    </location>
</feature>
<evidence type="ECO:0000313" key="3">
    <source>
        <dbReference type="EMBL" id="WFC97962.1"/>
    </source>
</evidence>
<feature type="compositionally biased region" description="Polar residues" evidence="2">
    <location>
        <begin position="169"/>
        <end position="191"/>
    </location>
</feature>
<feature type="compositionally biased region" description="Basic and acidic residues" evidence="2">
    <location>
        <begin position="736"/>
        <end position="752"/>
    </location>
</feature>
<feature type="compositionally biased region" description="Low complexity" evidence="2">
    <location>
        <begin position="264"/>
        <end position="275"/>
    </location>
</feature>
<sequence>MNDALGGLTDVQANRALGRTAISRFDVSVLPLIPSHGEIDELQRYLRGPRAETAMDMTSGHMDRNISIARMRESNFALRVQETNHFRSLSPDTRHRVVSMSRSSSTPNLRESPLKNAVSATENKEVVPSLPNSPTSSIASFSRLSSSLKNRRSGTPKSRQSVDDERPASSRSDSQGIRSGKSSHLSVSSMRKTFDRMRSSIASPPTSSFSPKKKNKKLHNAVLTRTSMDSNMPHIRSQTNLDSPRQSYGNHLQESQSVPDLTIPSNSSSASLPLLRKTRDGSVPSVATMPMLYSSEAVHSPASYAPSDADSLSLRMFPDQNLSLNPSPDSQSTRPSTRYSLERDLAQSVSHTTSPSLSPVPSQRLLHRNGNSSETLFRPYTNSEESLGLSEAQLLRRSLMRRSSSSNPNHANHADRSKANSQFDASNTHPESSIASSQLIEERVYEPVLPNDPSPIMAQGQFEVSSSPNSKTSLPVTMEPSPTFASTPRAVQKDSTNNSAEFSPHSFVGDTDDQGTPSKLLRLFDEHYRPLPNNSASPPPVPIRTVQQAVATPTDYSPEMQALDTPTSPATSNQRTFQQHSTDNQHESLIIQIENAFEYIMNLASSSRSSPVAPVRTLSADLTAKTNLASDKDSSKNAVKVNSLGTTGESELATATPNVDSIGSISDDAIRDAIEDTYAERSYDDLDQNTSVQGDSISSNCPDSNDNSLLSAYRTESVEHDTSLSGSGRAASPSQHDMHHDEIHVARQHADQSTDDVNLSGTTHERNSNAHSLSRNSLVRLSQQLSQAASAAESAQTHNPIYTQLEQFEEQQANLRGTIENSRAEIMELRRNLRQFRDGLHAEAAAVPSNSESTRSERAAKRLSSVENLDRRLSRMLSQSETK</sequence>
<feature type="coiled-coil region" evidence="1">
    <location>
        <begin position="805"/>
        <end position="839"/>
    </location>
</feature>
<feature type="compositionally biased region" description="Polar residues" evidence="2">
    <location>
        <begin position="223"/>
        <end position="259"/>
    </location>
</feature>
<evidence type="ECO:0000313" key="4">
    <source>
        <dbReference type="Proteomes" id="UP001219567"/>
    </source>
</evidence>
<dbReference type="AlphaFoldDB" id="A0AAJ6CF55"/>
<keyword evidence="1" id="KW-0175">Coiled coil</keyword>
<accession>A0AAJ6CF55</accession>
<feature type="region of interest" description="Disordered" evidence="2">
    <location>
        <begin position="318"/>
        <end position="388"/>
    </location>
</feature>
<keyword evidence="4" id="KW-1185">Reference proteome</keyword>
<feature type="compositionally biased region" description="Polar residues" evidence="2">
    <location>
        <begin position="369"/>
        <end position="385"/>
    </location>
</feature>
<protein>
    <submittedName>
        <fullName evidence="3">Uncharacterized protein</fullName>
    </submittedName>
</protein>
<dbReference type="EMBL" id="CP119943">
    <property type="protein sequence ID" value="WFC97962.1"/>
    <property type="molecule type" value="Genomic_DNA"/>
</dbReference>
<feature type="region of interest" description="Disordered" evidence="2">
    <location>
        <begin position="400"/>
        <end position="514"/>
    </location>
</feature>
<proteinExistence type="predicted"/>
<feature type="region of interest" description="Disordered" evidence="2">
    <location>
        <begin position="681"/>
        <end position="776"/>
    </location>
</feature>
<dbReference type="Proteomes" id="UP001219567">
    <property type="component" value="Chromosome 1"/>
</dbReference>
<feature type="compositionally biased region" description="Low complexity" evidence="2">
    <location>
        <begin position="136"/>
        <end position="148"/>
    </location>
</feature>
<feature type="region of interest" description="Disordered" evidence="2">
    <location>
        <begin position="563"/>
        <end position="583"/>
    </location>
</feature>